<feature type="domain" description="ABC transmembrane type-1" evidence="8">
    <location>
        <begin position="90"/>
        <end position="280"/>
    </location>
</feature>
<dbReference type="InterPro" id="IPR025966">
    <property type="entry name" value="OppC_N"/>
</dbReference>
<dbReference type="CDD" id="cd06261">
    <property type="entry name" value="TM_PBP2"/>
    <property type="match status" value="1"/>
</dbReference>
<sequence>MAAILENQAADLPASARSRSVRRFFRRPSNIIGLAIIVIIAICGLGAHWIAPYGANATNFSAALKPPSAHHLLGTDSLGRDVLSRIIYGTNSSILASLGAIAAALIGGTIIGLVAGYAKGTVIDEVLMRIIDAVLVLPPLVLAMALAFIFGQGLLNAIIAIAVVFSPQFARVVRSKVLTVRELTFVEAARAAGAGHGRILLRHIFPSVIQPALVLATLSIGNAVIVEASLAYLGLGLQPPNPSWGFMVSSEVNYLSQAPWLIFAPSLAIALSVFSVTVVGQGLQEL</sequence>
<keyword evidence="4 7" id="KW-0812">Transmembrane</keyword>
<keyword evidence="3" id="KW-1003">Cell membrane</keyword>
<feature type="transmembrane region" description="Helical" evidence="7">
    <location>
        <begin position="130"/>
        <end position="149"/>
    </location>
</feature>
<feature type="transmembrane region" description="Helical" evidence="7">
    <location>
        <begin position="212"/>
        <end position="237"/>
    </location>
</feature>
<dbReference type="PANTHER" id="PTHR43386">
    <property type="entry name" value="OLIGOPEPTIDE TRANSPORT SYSTEM PERMEASE PROTEIN APPC"/>
    <property type="match status" value="1"/>
</dbReference>
<evidence type="ECO:0000313" key="10">
    <source>
        <dbReference type="Proteomes" id="UP000533476"/>
    </source>
</evidence>
<evidence type="ECO:0000256" key="2">
    <source>
        <dbReference type="ARBA" id="ARBA00022448"/>
    </source>
</evidence>
<evidence type="ECO:0000256" key="4">
    <source>
        <dbReference type="ARBA" id="ARBA00022692"/>
    </source>
</evidence>
<evidence type="ECO:0000256" key="5">
    <source>
        <dbReference type="ARBA" id="ARBA00022989"/>
    </source>
</evidence>
<feature type="transmembrane region" description="Helical" evidence="7">
    <location>
        <begin position="31"/>
        <end position="51"/>
    </location>
</feature>
<evidence type="ECO:0000259" key="8">
    <source>
        <dbReference type="PROSITE" id="PS50928"/>
    </source>
</evidence>
<dbReference type="PANTHER" id="PTHR43386:SF25">
    <property type="entry name" value="PEPTIDE ABC TRANSPORTER PERMEASE PROTEIN"/>
    <property type="match status" value="1"/>
</dbReference>
<feature type="transmembrane region" description="Helical" evidence="7">
    <location>
        <begin position="155"/>
        <end position="173"/>
    </location>
</feature>
<gene>
    <name evidence="9" type="ORF">HIJ39_11170</name>
</gene>
<organism evidence="9 10">
    <name type="scientific">Sulfobacillus harzensis</name>
    <dbReference type="NCBI Taxonomy" id="2729629"/>
    <lineage>
        <taxon>Bacteria</taxon>
        <taxon>Bacillati</taxon>
        <taxon>Bacillota</taxon>
        <taxon>Clostridia</taxon>
        <taxon>Eubacteriales</taxon>
        <taxon>Clostridiales Family XVII. Incertae Sedis</taxon>
        <taxon>Sulfobacillus</taxon>
    </lineage>
</organism>
<keyword evidence="10" id="KW-1185">Reference proteome</keyword>
<dbReference type="SUPFAM" id="SSF161098">
    <property type="entry name" value="MetI-like"/>
    <property type="match status" value="1"/>
</dbReference>
<dbReference type="RefSeq" id="WP_169099683.1">
    <property type="nucleotide sequence ID" value="NZ_JABBVZ010000034.1"/>
</dbReference>
<evidence type="ECO:0000256" key="7">
    <source>
        <dbReference type="RuleBase" id="RU363032"/>
    </source>
</evidence>
<dbReference type="Pfam" id="PF12911">
    <property type="entry name" value="OppC_N"/>
    <property type="match status" value="1"/>
</dbReference>
<reference evidence="9 10" key="1">
    <citation type="submission" date="2020-04" db="EMBL/GenBank/DDBJ databases">
        <authorList>
            <person name="Zhang R."/>
            <person name="Schippers A."/>
        </authorList>
    </citation>
    <scope>NUCLEOTIDE SEQUENCE [LARGE SCALE GENOMIC DNA]</scope>
    <source>
        <strain evidence="9 10">DSM 109850</strain>
    </source>
</reference>
<comment type="caution">
    <text evidence="9">The sequence shown here is derived from an EMBL/GenBank/DDBJ whole genome shotgun (WGS) entry which is preliminary data.</text>
</comment>
<proteinExistence type="inferred from homology"/>
<dbReference type="Pfam" id="PF00528">
    <property type="entry name" value="BPD_transp_1"/>
    <property type="match status" value="1"/>
</dbReference>
<dbReference type="InterPro" id="IPR000515">
    <property type="entry name" value="MetI-like"/>
</dbReference>
<keyword evidence="6 7" id="KW-0472">Membrane</keyword>
<keyword evidence="5 7" id="KW-1133">Transmembrane helix</keyword>
<dbReference type="InterPro" id="IPR035906">
    <property type="entry name" value="MetI-like_sf"/>
</dbReference>
<keyword evidence="2 7" id="KW-0813">Transport</keyword>
<feature type="transmembrane region" description="Helical" evidence="7">
    <location>
        <begin position="257"/>
        <end position="280"/>
    </location>
</feature>
<dbReference type="PROSITE" id="PS50928">
    <property type="entry name" value="ABC_TM1"/>
    <property type="match status" value="1"/>
</dbReference>
<dbReference type="EMBL" id="JABBVZ010000034">
    <property type="protein sequence ID" value="NMP22909.1"/>
    <property type="molecule type" value="Genomic_DNA"/>
</dbReference>
<dbReference type="Proteomes" id="UP000533476">
    <property type="component" value="Unassembled WGS sequence"/>
</dbReference>
<comment type="subcellular location">
    <subcellularLocation>
        <location evidence="1 7">Cell membrane</location>
        <topology evidence="1 7">Multi-pass membrane protein</topology>
    </subcellularLocation>
</comment>
<feature type="transmembrane region" description="Helical" evidence="7">
    <location>
        <begin position="94"/>
        <end position="118"/>
    </location>
</feature>
<evidence type="ECO:0000256" key="1">
    <source>
        <dbReference type="ARBA" id="ARBA00004651"/>
    </source>
</evidence>
<comment type="similarity">
    <text evidence="7">Belongs to the binding-protein-dependent transport system permease family.</text>
</comment>
<dbReference type="AlphaFoldDB" id="A0A7Y0Q465"/>
<evidence type="ECO:0000256" key="6">
    <source>
        <dbReference type="ARBA" id="ARBA00023136"/>
    </source>
</evidence>
<dbReference type="InterPro" id="IPR050366">
    <property type="entry name" value="BP-dependent_transpt_permease"/>
</dbReference>
<dbReference type="GO" id="GO:0005886">
    <property type="term" value="C:plasma membrane"/>
    <property type="evidence" value="ECO:0007669"/>
    <property type="project" value="UniProtKB-SubCell"/>
</dbReference>
<accession>A0A7Y0Q465</accession>
<evidence type="ECO:0000313" key="9">
    <source>
        <dbReference type="EMBL" id="NMP22909.1"/>
    </source>
</evidence>
<evidence type="ECO:0000256" key="3">
    <source>
        <dbReference type="ARBA" id="ARBA00022475"/>
    </source>
</evidence>
<protein>
    <submittedName>
        <fullName evidence="9">ABC transporter permease</fullName>
    </submittedName>
</protein>
<name>A0A7Y0Q465_9FIRM</name>
<dbReference type="GO" id="GO:0055085">
    <property type="term" value="P:transmembrane transport"/>
    <property type="evidence" value="ECO:0007669"/>
    <property type="project" value="InterPro"/>
</dbReference>
<dbReference type="Gene3D" id="1.10.3720.10">
    <property type="entry name" value="MetI-like"/>
    <property type="match status" value="1"/>
</dbReference>